<dbReference type="PANTHER" id="PTHR43792:SF16">
    <property type="entry name" value="N-ACETYLTRANSFERASE DOMAIN-CONTAINING PROTEIN"/>
    <property type="match status" value="1"/>
</dbReference>
<accession>A0A176XET0</accession>
<dbReference type="Pfam" id="PF13302">
    <property type="entry name" value="Acetyltransf_3"/>
    <property type="match status" value="1"/>
</dbReference>
<dbReference type="Gene3D" id="3.40.630.30">
    <property type="match status" value="1"/>
</dbReference>
<proteinExistence type="predicted"/>
<evidence type="ECO:0000313" key="3">
    <source>
        <dbReference type="Proteomes" id="UP000077098"/>
    </source>
</evidence>
<dbReference type="InterPro" id="IPR000182">
    <property type="entry name" value="GNAT_dom"/>
</dbReference>
<gene>
    <name evidence="2" type="ORF">A7J57_06040</name>
</gene>
<dbReference type="SUPFAM" id="SSF55729">
    <property type="entry name" value="Acyl-CoA N-acyltransferases (Nat)"/>
    <property type="match status" value="1"/>
</dbReference>
<dbReference type="Proteomes" id="UP000077098">
    <property type="component" value="Unassembled WGS sequence"/>
</dbReference>
<dbReference type="PANTHER" id="PTHR43792">
    <property type="entry name" value="GNAT FAMILY, PUTATIVE (AFU_ORTHOLOGUE AFUA_3G00765)-RELATED-RELATED"/>
    <property type="match status" value="1"/>
</dbReference>
<protein>
    <submittedName>
        <fullName evidence="2">Acetyltransferase</fullName>
    </submittedName>
</protein>
<sequence length="176" mass="19643">MIRIETPRLCLRPHAIEDEGRYCAFWSAAIQPIPGVSSIAPLDPELAFARLLRFIGHWSVFGFGPFVVEETATGRIVGEVGLANMRRGHGADFDTAPEAMWKIDRDLTGKGVASEAVQAALGWFDAQRISNRIVCMIDPLNTPSLAIATRFGFRPLRDTTFRECPVRLFERVVQTR</sequence>
<dbReference type="InterPro" id="IPR016181">
    <property type="entry name" value="Acyl_CoA_acyltransferase"/>
</dbReference>
<dbReference type="PROSITE" id="PS51186">
    <property type="entry name" value="GNAT"/>
    <property type="match status" value="1"/>
</dbReference>
<evidence type="ECO:0000259" key="1">
    <source>
        <dbReference type="PROSITE" id="PS51186"/>
    </source>
</evidence>
<keyword evidence="2" id="KW-0808">Transferase</keyword>
<comment type="caution">
    <text evidence="2">The sequence shown here is derived from an EMBL/GenBank/DDBJ whole genome shotgun (WGS) entry which is preliminary data.</text>
</comment>
<reference evidence="2 3" key="1">
    <citation type="submission" date="2016-05" db="EMBL/GenBank/DDBJ databases">
        <authorList>
            <person name="Lavstsen T."/>
            <person name="Jespersen J.S."/>
        </authorList>
    </citation>
    <scope>NUCLEOTIDE SEQUENCE [LARGE SCALE GENOMIC DNA]</scope>
    <source>
        <strain evidence="2 3">KCJ1736</strain>
    </source>
</reference>
<dbReference type="EMBL" id="LXPS01000009">
    <property type="protein sequence ID" value="OAE47788.1"/>
    <property type="molecule type" value="Genomic_DNA"/>
</dbReference>
<dbReference type="AlphaFoldDB" id="A0A176XET0"/>
<dbReference type="InterPro" id="IPR051531">
    <property type="entry name" value="N-acetyltransferase"/>
</dbReference>
<feature type="domain" description="N-acetyltransferase" evidence="1">
    <location>
        <begin position="9"/>
        <end position="171"/>
    </location>
</feature>
<evidence type="ECO:0000313" key="2">
    <source>
        <dbReference type="EMBL" id="OAE47788.1"/>
    </source>
</evidence>
<organism evidence="2 3">
    <name type="scientific">Agrobacterium tumefaciens</name>
    <dbReference type="NCBI Taxonomy" id="358"/>
    <lineage>
        <taxon>Bacteria</taxon>
        <taxon>Pseudomonadati</taxon>
        <taxon>Pseudomonadota</taxon>
        <taxon>Alphaproteobacteria</taxon>
        <taxon>Hyphomicrobiales</taxon>
        <taxon>Rhizobiaceae</taxon>
        <taxon>Rhizobium/Agrobacterium group</taxon>
        <taxon>Agrobacterium</taxon>
        <taxon>Agrobacterium tumefaciens complex</taxon>
    </lineage>
</organism>
<name>A0A176XET0_AGRTU</name>
<dbReference type="RefSeq" id="WP_063948215.1">
    <property type="nucleotide sequence ID" value="NZ_LXPS01000009.1"/>
</dbReference>
<dbReference type="GO" id="GO:0016747">
    <property type="term" value="F:acyltransferase activity, transferring groups other than amino-acyl groups"/>
    <property type="evidence" value="ECO:0007669"/>
    <property type="project" value="InterPro"/>
</dbReference>